<dbReference type="Gene3D" id="1.10.3720.10">
    <property type="entry name" value="MetI-like"/>
    <property type="match status" value="1"/>
</dbReference>
<keyword evidence="4 7" id="KW-0812">Transmembrane</keyword>
<dbReference type="GO" id="GO:0005886">
    <property type="term" value="C:plasma membrane"/>
    <property type="evidence" value="ECO:0007669"/>
    <property type="project" value="UniProtKB-SubCell"/>
</dbReference>
<dbReference type="EMBL" id="JYJG01000232">
    <property type="protein sequence ID" value="KJK44859.1"/>
    <property type="molecule type" value="Genomic_DNA"/>
</dbReference>
<dbReference type="CDD" id="cd06261">
    <property type="entry name" value="TM_PBP2"/>
    <property type="match status" value="1"/>
</dbReference>
<feature type="transmembrane region" description="Helical" evidence="7">
    <location>
        <begin position="86"/>
        <end position="107"/>
    </location>
</feature>
<evidence type="ECO:0000256" key="7">
    <source>
        <dbReference type="RuleBase" id="RU363032"/>
    </source>
</evidence>
<dbReference type="Pfam" id="PF00528">
    <property type="entry name" value="BPD_transp_1"/>
    <property type="match status" value="1"/>
</dbReference>
<dbReference type="GO" id="GO:0055085">
    <property type="term" value="P:transmembrane transport"/>
    <property type="evidence" value="ECO:0007669"/>
    <property type="project" value="InterPro"/>
</dbReference>
<feature type="domain" description="ABC transmembrane type-1" evidence="8">
    <location>
        <begin position="49"/>
        <end position="267"/>
    </location>
</feature>
<dbReference type="SUPFAM" id="SSF161098">
    <property type="entry name" value="MetI-like"/>
    <property type="match status" value="1"/>
</dbReference>
<dbReference type="PROSITE" id="PS50928">
    <property type="entry name" value="ABC_TM1"/>
    <property type="match status" value="1"/>
</dbReference>
<dbReference type="PATRIC" id="fig|68170.10.peg.7183"/>
<keyword evidence="2 7" id="KW-0813">Transport</keyword>
<dbReference type="AlphaFoldDB" id="A0A0F0GMX1"/>
<evidence type="ECO:0000256" key="3">
    <source>
        <dbReference type="ARBA" id="ARBA00022475"/>
    </source>
</evidence>
<dbReference type="Proteomes" id="UP000033393">
    <property type="component" value="Unassembled WGS sequence"/>
</dbReference>
<dbReference type="PANTHER" id="PTHR30193">
    <property type="entry name" value="ABC TRANSPORTER PERMEASE PROTEIN"/>
    <property type="match status" value="1"/>
</dbReference>
<evidence type="ECO:0000256" key="1">
    <source>
        <dbReference type="ARBA" id="ARBA00004651"/>
    </source>
</evidence>
<accession>A0A0F0GMX1</accession>
<organism evidence="9 10">
    <name type="scientific">Lentzea aerocolonigenes</name>
    <name type="common">Lechevalieria aerocolonigenes</name>
    <name type="synonym">Saccharothrix aerocolonigenes</name>
    <dbReference type="NCBI Taxonomy" id="68170"/>
    <lineage>
        <taxon>Bacteria</taxon>
        <taxon>Bacillati</taxon>
        <taxon>Actinomycetota</taxon>
        <taxon>Actinomycetes</taxon>
        <taxon>Pseudonocardiales</taxon>
        <taxon>Pseudonocardiaceae</taxon>
        <taxon>Lentzea</taxon>
    </lineage>
</organism>
<keyword evidence="3" id="KW-1003">Cell membrane</keyword>
<evidence type="ECO:0000313" key="10">
    <source>
        <dbReference type="Proteomes" id="UP000033393"/>
    </source>
</evidence>
<dbReference type="InterPro" id="IPR000515">
    <property type="entry name" value="MetI-like"/>
</dbReference>
<evidence type="ECO:0000256" key="4">
    <source>
        <dbReference type="ARBA" id="ARBA00022692"/>
    </source>
</evidence>
<name>A0A0F0GMX1_LENAE</name>
<evidence type="ECO:0000313" key="9">
    <source>
        <dbReference type="EMBL" id="KJK44859.1"/>
    </source>
</evidence>
<gene>
    <name evidence="9" type="ORF">UK23_28095</name>
</gene>
<comment type="caution">
    <text evidence="9">The sequence shown here is derived from an EMBL/GenBank/DDBJ whole genome shotgun (WGS) entry which is preliminary data.</text>
</comment>
<protein>
    <submittedName>
        <fullName evidence="9">ABC transporter permease</fullName>
    </submittedName>
</protein>
<keyword evidence="5 7" id="KW-1133">Transmembrane helix</keyword>
<comment type="similarity">
    <text evidence="7">Belongs to the binding-protein-dependent transport system permease family.</text>
</comment>
<feature type="transmembrane region" description="Helical" evidence="7">
    <location>
        <begin position="53"/>
        <end position="74"/>
    </location>
</feature>
<dbReference type="OrthoDB" id="4319190at2"/>
<evidence type="ECO:0000256" key="2">
    <source>
        <dbReference type="ARBA" id="ARBA00022448"/>
    </source>
</evidence>
<evidence type="ECO:0000256" key="6">
    <source>
        <dbReference type="ARBA" id="ARBA00023136"/>
    </source>
</evidence>
<feature type="transmembrane region" description="Helical" evidence="7">
    <location>
        <begin position="251"/>
        <end position="270"/>
    </location>
</feature>
<dbReference type="InterPro" id="IPR035906">
    <property type="entry name" value="MetI-like_sf"/>
</dbReference>
<evidence type="ECO:0000259" key="8">
    <source>
        <dbReference type="PROSITE" id="PS50928"/>
    </source>
</evidence>
<keyword evidence="6 7" id="KW-0472">Membrane</keyword>
<dbReference type="InterPro" id="IPR051393">
    <property type="entry name" value="ABC_transporter_permease"/>
</dbReference>
<proteinExistence type="inferred from homology"/>
<evidence type="ECO:0000256" key="5">
    <source>
        <dbReference type="ARBA" id="ARBA00022989"/>
    </source>
</evidence>
<dbReference type="PANTHER" id="PTHR30193:SF37">
    <property type="entry name" value="INNER MEMBRANE ABC TRANSPORTER PERMEASE PROTEIN YCJO"/>
    <property type="match status" value="1"/>
</dbReference>
<reference evidence="9 10" key="1">
    <citation type="submission" date="2015-02" db="EMBL/GenBank/DDBJ databases">
        <authorList>
            <person name="Ju K.-S."/>
            <person name="Doroghazi J.R."/>
            <person name="Metcalf W."/>
        </authorList>
    </citation>
    <scope>NUCLEOTIDE SEQUENCE [LARGE SCALE GENOMIC DNA]</scope>
    <source>
        <strain evidence="9 10">NRRL B-16140</strain>
    </source>
</reference>
<sequence length="275" mass="30411">MIFAVFGLFPLVYTAWVSVHEWDIAGQGGFVGLDNYVMLFSDPDFWNATCNTIGMLVLATVPQLFCALVLASLLNQKLRGLTFLRMGVLLPIVTSVAAVGIVFSQIFDRDAGMANGLLGLAGFAPIDWHADKWSSWTAIATMVNWRWTGYNALIYLAAMQAVPRDLYEAATVDGASKVRQFFSITVPNIRPAILFTVIMSTIAGMQLFTEPLIFGQGGFAISGGSLRQFQTLSMFMFEKAFRDFDYGYGSAVAWLIFLMITLLAVVNFLITRRSR</sequence>
<keyword evidence="10" id="KW-1185">Reference proteome</keyword>
<comment type="subcellular location">
    <subcellularLocation>
        <location evidence="1 7">Cell membrane</location>
        <topology evidence="1 7">Multi-pass membrane protein</topology>
    </subcellularLocation>
</comment>